<dbReference type="GO" id="GO:0005737">
    <property type="term" value="C:cytoplasm"/>
    <property type="evidence" value="ECO:0007669"/>
    <property type="project" value="TreeGrafter"/>
</dbReference>
<dbReference type="STRING" id="1661398.A0A482VEV3"/>
<dbReference type="GO" id="GO:0030170">
    <property type="term" value="F:pyridoxal phosphate binding"/>
    <property type="evidence" value="ECO:0007669"/>
    <property type="project" value="TreeGrafter"/>
</dbReference>
<reference evidence="12 13" key="1">
    <citation type="submission" date="2017-03" db="EMBL/GenBank/DDBJ databases">
        <title>Genome of the blue death feigning beetle - Asbolus verrucosus.</title>
        <authorList>
            <person name="Rider S.D."/>
        </authorList>
    </citation>
    <scope>NUCLEOTIDE SEQUENCE [LARGE SCALE GENOMIC DNA]</scope>
    <source>
        <strain evidence="12">Butters</strain>
        <tissue evidence="12">Head and leg muscle</tissue>
    </source>
</reference>
<comment type="similarity">
    <text evidence="3">Belongs to the class-V pyridoxal-phosphate-dependent aminotransferase family. SerC subfamily.</text>
</comment>
<evidence type="ECO:0000256" key="1">
    <source>
        <dbReference type="ARBA" id="ARBA00001933"/>
    </source>
</evidence>
<dbReference type="EC" id="2.6.1.52" evidence="4"/>
<protein>
    <recommendedName>
        <fullName evidence="4">phosphoserine transaminase</fullName>
        <ecNumber evidence="4">2.6.1.52</ecNumber>
    </recommendedName>
</protein>
<keyword evidence="5" id="KW-0032">Aminotransferase</keyword>
<dbReference type="FunFam" id="3.90.1150.10:FF:000006">
    <property type="entry name" value="Phosphoserine aminotransferase"/>
    <property type="match status" value="1"/>
</dbReference>
<dbReference type="InterPro" id="IPR015422">
    <property type="entry name" value="PyrdxlP-dep_Trfase_small"/>
</dbReference>
<evidence type="ECO:0000256" key="8">
    <source>
        <dbReference type="ARBA" id="ARBA00022898"/>
    </source>
</evidence>
<evidence type="ECO:0000256" key="2">
    <source>
        <dbReference type="ARBA" id="ARBA00005099"/>
    </source>
</evidence>
<keyword evidence="6" id="KW-0028">Amino-acid biosynthesis</keyword>
<proteinExistence type="inferred from homology"/>
<evidence type="ECO:0000256" key="10">
    <source>
        <dbReference type="ARBA" id="ARBA00047630"/>
    </source>
</evidence>
<gene>
    <name evidence="12" type="ORF">BDFB_005647</name>
</gene>
<evidence type="ECO:0000313" key="12">
    <source>
        <dbReference type="EMBL" id="RZB77482.1"/>
    </source>
</evidence>
<comment type="pathway">
    <text evidence="2">Amino-acid biosynthesis; L-serine biosynthesis; L-serine from 3-phospho-D-glycerate: step 2/3.</text>
</comment>
<dbReference type="EMBL" id="QDEB01108306">
    <property type="protein sequence ID" value="RZB77482.1"/>
    <property type="molecule type" value="Genomic_DNA"/>
</dbReference>
<keyword evidence="8" id="KW-0663">Pyridoxal phosphate</keyword>
<dbReference type="Proteomes" id="UP000292052">
    <property type="component" value="Unassembled WGS sequence"/>
</dbReference>
<comment type="caution">
    <text evidence="12">The sequence shown here is derived from an EMBL/GenBank/DDBJ whole genome shotgun (WGS) entry which is preliminary data.</text>
</comment>
<accession>A0A482VEV3</accession>
<evidence type="ECO:0000256" key="4">
    <source>
        <dbReference type="ARBA" id="ARBA00013030"/>
    </source>
</evidence>
<dbReference type="AlphaFoldDB" id="A0A482VEV3"/>
<keyword evidence="13" id="KW-1185">Reference proteome</keyword>
<keyword evidence="9" id="KW-0718">Serine biosynthesis</keyword>
<evidence type="ECO:0000256" key="3">
    <source>
        <dbReference type="ARBA" id="ARBA00006904"/>
    </source>
</evidence>
<comment type="cofactor">
    <cofactor evidence="1">
        <name>pyridoxal 5'-phosphate</name>
        <dbReference type="ChEBI" id="CHEBI:597326"/>
    </cofactor>
</comment>
<evidence type="ECO:0000256" key="7">
    <source>
        <dbReference type="ARBA" id="ARBA00022679"/>
    </source>
</evidence>
<evidence type="ECO:0000256" key="11">
    <source>
        <dbReference type="ARBA" id="ARBA00049007"/>
    </source>
</evidence>
<dbReference type="PANTHER" id="PTHR43247">
    <property type="entry name" value="PHOSPHOSERINE AMINOTRANSFERASE"/>
    <property type="match status" value="1"/>
</dbReference>
<evidence type="ECO:0000256" key="6">
    <source>
        <dbReference type="ARBA" id="ARBA00022605"/>
    </source>
</evidence>
<evidence type="ECO:0000256" key="9">
    <source>
        <dbReference type="ARBA" id="ARBA00023299"/>
    </source>
</evidence>
<dbReference type="InterPro" id="IPR022278">
    <property type="entry name" value="Pser_aminoTfrase"/>
</dbReference>
<dbReference type="GO" id="GO:0006564">
    <property type="term" value="P:L-serine biosynthetic process"/>
    <property type="evidence" value="ECO:0007669"/>
    <property type="project" value="UniProtKB-KW"/>
</dbReference>
<organism evidence="12 13">
    <name type="scientific">Asbolus verrucosus</name>
    <name type="common">Desert ironclad beetle</name>
    <dbReference type="NCBI Taxonomy" id="1661398"/>
    <lineage>
        <taxon>Eukaryota</taxon>
        <taxon>Metazoa</taxon>
        <taxon>Ecdysozoa</taxon>
        <taxon>Arthropoda</taxon>
        <taxon>Hexapoda</taxon>
        <taxon>Insecta</taxon>
        <taxon>Pterygota</taxon>
        <taxon>Neoptera</taxon>
        <taxon>Endopterygota</taxon>
        <taxon>Coleoptera</taxon>
        <taxon>Polyphaga</taxon>
        <taxon>Cucujiformia</taxon>
        <taxon>Tenebrionidae</taxon>
        <taxon>Pimeliinae</taxon>
        <taxon>Asbolus</taxon>
    </lineage>
</organism>
<dbReference type="OrthoDB" id="6755262at2759"/>
<keyword evidence="7" id="KW-0808">Transferase</keyword>
<evidence type="ECO:0000313" key="13">
    <source>
        <dbReference type="Proteomes" id="UP000292052"/>
    </source>
</evidence>
<dbReference type="PANTHER" id="PTHR43247:SF1">
    <property type="entry name" value="PHOSPHOSERINE AMINOTRANSFERASE"/>
    <property type="match status" value="1"/>
</dbReference>
<evidence type="ECO:0000256" key="5">
    <source>
        <dbReference type="ARBA" id="ARBA00022576"/>
    </source>
</evidence>
<comment type="catalytic activity">
    <reaction evidence="10">
        <text>4-(phosphooxy)-L-threonine + 2-oxoglutarate = (R)-3-hydroxy-2-oxo-4-phosphooxybutanoate + L-glutamate</text>
        <dbReference type="Rhea" id="RHEA:16573"/>
        <dbReference type="ChEBI" id="CHEBI:16810"/>
        <dbReference type="ChEBI" id="CHEBI:29985"/>
        <dbReference type="ChEBI" id="CHEBI:58452"/>
        <dbReference type="ChEBI" id="CHEBI:58538"/>
        <dbReference type="EC" id="2.6.1.52"/>
    </reaction>
</comment>
<dbReference type="InterPro" id="IPR015424">
    <property type="entry name" value="PyrdxlP-dep_Trfase"/>
</dbReference>
<comment type="catalytic activity">
    <reaction evidence="11">
        <text>O-phospho-L-serine + 2-oxoglutarate = 3-phosphooxypyruvate + L-glutamate</text>
        <dbReference type="Rhea" id="RHEA:14329"/>
        <dbReference type="ChEBI" id="CHEBI:16810"/>
        <dbReference type="ChEBI" id="CHEBI:18110"/>
        <dbReference type="ChEBI" id="CHEBI:29985"/>
        <dbReference type="ChEBI" id="CHEBI:57524"/>
        <dbReference type="EC" id="2.6.1.52"/>
    </reaction>
</comment>
<dbReference type="SUPFAM" id="SSF53383">
    <property type="entry name" value="PLP-dependent transferases"/>
    <property type="match status" value="1"/>
</dbReference>
<name>A0A482VEV3_ASBVE</name>
<dbReference type="Gene3D" id="3.90.1150.10">
    <property type="entry name" value="Aspartate Aminotransferase, domain 1"/>
    <property type="match status" value="1"/>
</dbReference>
<dbReference type="GO" id="GO:0004648">
    <property type="term" value="F:O-phospho-L-serine:2-oxoglutarate aminotransferase activity"/>
    <property type="evidence" value="ECO:0007669"/>
    <property type="project" value="UniProtKB-EC"/>
</dbReference>
<sequence length="103" mass="11698">MEKQSADKSKFLYDTITGSNNFYSCPIDENVRSRINVPFRVGGPNGNEELEAKFLEEAEKLNMFQLKGHRSVGGIRASLYNAVTLDDVNLLVKFMNEFLKQYG</sequence>